<comment type="caution">
    <text evidence="1">The sequence shown here is derived from an EMBL/GenBank/DDBJ whole genome shotgun (WGS) entry which is preliminary data.</text>
</comment>
<sequence>MAHDPACLEFPRRSLASLTDQEKKTLFTAAFGEPIDGQIRNDWLTPSNSIGLMGQTHQGTKILTVFADGYIHGEMSTVGASFHAVRVVRYLDSLRIGWAGIDYPAAEPVPPWGRLC</sequence>
<keyword evidence="2" id="KW-1185">Reference proteome</keyword>
<accession>A0A2T0RIP6</accession>
<dbReference type="RefSeq" id="WP_106141048.1">
    <property type="nucleotide sequence ID" value="NZ_PVTE01000054.1"/>
</dbReference>
<proteinExistence type="predicted"/>
<evidence type="ECO:0000313" key="1">
    <source>
        <dbReference type="EMBL" id="PRY20992.1"/>
    </source>
</evidence>
<dbReference type="Proteomes" id="UP000238375">
    <property type="component" value="Unassembled WGS sequence"/>
</dbReference>
<gene>
    <name evidence="1" type="ORF">CLV58_1544</name>
</gene>
<evidence type="ECO:0000313" key="2">
    <source>
        <dbReference type="Proteomes" id="UP000238375"/>
    </source>
</evidence>
<reference evidence="1 2" key="1">
    <citation type="submission" date="2018-03" db="EMBL/GenBank/DDBJ databases">
        <title>Genomic Encyclopedia of Archaeal and Bacterial Type Strains, Phase II (KMG-II): from individual species to whole genera.</title>
        <authorList>
            <person name="Goeker M."/>
        </authorList>
    </citation>
    <scope>NUCLEOTIDE SEQUENCE [LARGE SCALE GENOMIC DNA]</scope>
    <source>
        <strain evidence="1 2">DSM 28354</strain>
    </source>
</reference>
<dbReference type="AlphaFoldDB" id="A0A2T0RIP6"/>
<dbReference type="EMBL" id="PVTE01000054">
    <property type="protein sequence ID" value="PRY20992.1"/>
    <property type="molecule type" value="Genomic_DNA"/>
</dbReference>
<organism evidence="1 2">
    <name type="scientific">Spirosoma oryzae</name>
    <dbReference type="NCBI Taxonomy" id="1469603"/>
    <lineage>
        <taxon>Bacteria</taxon>
        <taxon>Pseudomonadati</taxon>
        <taxon>Bacteroidota</taxon>
        <taxon>Cytophagia</taxon>
        <taxon>Cytophagales</taxon>
        <taxon>Cytophagaceae</taxon>
        <taxon>Spirosoma</taxon>
    </lineage>
</organism>
<protein>
    <submittedName>
        <fullName evidence="1">Uncharacterized protein</fullName>
    </submittedName>
</protein>
<name>A0A2T0RIP6_9BACT</name>